<keyword evidence="13" id="KW-1185">Reference proteome</keyword>
<protein>
    <recommendedName>
        <fullName evidence="11">Tr-type G domain-containing protein</fullName>
    </recommendedName>
</protein>
<keyword evidence="7" id="KW-0648">Protein biosynthesis</keyword>
<sequence>MSRKGASYYAEDDYGDDDFYADDDYEEYDEPVVEPKPKKASASKVANGKTAAAAPAMAAGKKAPAPTSYPIAPPVPPAEGVAAFAFDTPSPDDRVLAARGGGSSQQPRSTPSDAPGPSGRGVGADVAHVRHRGTLPDVTLGVQSLRVNGEAGAKPQLHLAVLGHVDAGKSTLMGRLLHDLGQVSQKVAHRHARDAAAAGKASFGWAWLLDERPEERARGITVDVATARFETPRRAVMLLDAPGHRDFVPNMIAGAAQADAALLLVDGSPGGFESGFNGADGGASAHAGGGGQTREHAQLARSLGVEQLAVVVSKLDTCGYSQERFDAIRAALAPFLRTCGFRDSQVQWLPAVGPAGENLWQAGGWRTAGGDEGGRHAWKPRCQRAGIGGQRSACNSSTCRRCSGGEPGGGRRFGGGARRGGVPPGMAARNGRAPRGTRGGAGRCHTHLARPAGDAACACSPGGRHGHRAGGAAAGAHRRGRAQAPACAAARADGRHRGDASALNVLEPYSECRALGRLALRDGGRTLAVGIVTAVLA</sequence>
<evidence type="ECO:0000256" key="7">
    <source>
        <dbReference type="ARBA" id="ARBA00022917"/>
    </source>
</evidence>
<dbReference type="Pfam" id="PF22594">
    <property type="entry name" value="GTP-eEF1A_C"/>
    <property type="match status" value="1"/>
</dbReference>
<dbReference type="PANTHER" id="PTHR23115">
    <property type="entry name" value="TRANSLATION FACTOR"/>
    <property type="match status" value="1"/>
</dbReference>
<dbReference type="SUPFAM" id="SSF50465">
    <property type="entry name" value="EF-Tu/eEF-1alpha/eIF2-gamma C-terminal domain"/>
    <property type="match status" value="1"/>
</dbReference>
<dbReference type="InterPro" id="IPR009001">
    <property type="entry name" value="Transl_elong_EF1A/Init_IF2_C"/>
</dbReference>
<feature type="region of interest" description="Disordered" evidence="10">
    <location>
        <begin position="1"/>
        <end position="124"/>
    </location>
</feature>
<evidence type="ECO:0000256" key="10">
    <source>
        <dbReference type="SAM" id="MobiDB-lite"/>
    </source>
</evidence>
<dbReference type="SUPFAM" id="SSF52540">
    <property type="entry name" value="P-loop containing nucleoside triphosphate hydrolases"/>
    <property type="match status" value="1"/>
</dbReference>
<comment type="catalytic activity">
    <reaction evidence="9">
        <text>GTP + H2O = GDP + phosphate + H(+)</text>
        <dbReference type="Rhea" id="RHEA:19669"/>
        <dbReference type="ChEBI" id="CHEBI:15377"/>
        <dbReference type="ChEBI" id="CHEBI:15378"/>
        <dbReference type="ChEBI" id="CHEBI:37565"/>
        <dbReference type="ChEBI" id="CHEBI:43474"/>
        <dbReference type="ChEBI" id="CHEBI:58189"/>
    </reaction>
    <physiologicalReaction direction="left-to-right" evidence="9">
        <dbReference type="Rhea" id="RHEA:19670"/>
    </physiologicalReaction>
</comment>
<dbReference type="InterPro" id="IPR054696">
    <property type="entry name" value="GTP-eEF1A_C"/>
</dbReference>
<dbReference type="InterPro" id="IPR050100">
    <property type="entry name" value="TRAFAC_GTPase_members"/>
</dbReference>
<evidence type="ECO:0000256" key="2">
    <source>
        <dbReference type="ARBA" id="ARBA00004496"/>
    </source>
</evidence>
<dbReference type="PROSITE" id="PS51722">
    <property type="entry name" value="G_TR_2"/>
    <property type="match status" value="1"/>
</dbReference>
<dbReference type="InterPro" id="IPR027417">
    <property type="entry name" value="P-loop_NTPase"/>
</dbReference>
<evidence type="ECO:0000259" key="11">
    <source>
        <dbReference type="PROSITE" id="PS51722"/>
    </source>
</evidence>
<dbReference type="Proteomes" id="UP001445335">
    <property type="component" value="Unassembled WGS sequence"/>
</dbReference>
<comment type="subcellular location">
    <subcellularLocation>
        <location evidence="2">Cytoplasm</location>
    </subcellularLocation>
</comment>
<evidence type="ECO:0000313" key="12">
    <source>
        <dbReference type="EMBL" id="KAK9840911.1"/>
    </source>
</evidence>
<dbReference type="EMBL" id="JALJOU010000011">
    <property type="protein sequence ID" value="KAK9840911.1"/>
    <property type="molecule type" value="Genomic_DNA"/>
</dbReference>
<gene>
    <name evidence="12" type="ORF">WJX81_000017</name>
</gene>
<feature type="compositionally biased region" description="Gly residues" evidence="10">
    <location>
        <begin position="410"/>
        <end position="423"/>
    </location>
</feature>
<comment type="caution">
    <text evidence="12">The sequence shown here is derived from an EMBL/GenBank/DDBJ whole genome shotgun (WGS) entry which is preliminary data.</text>
</comment>
<dbReference type="GO" id="GO:0003924">
    <property type="term" value="F:GTPase activity"/>
    <property type="evidence" value="ECO:0007669"/>
    <property type="project" value="InterPro"/>
</dbReference>
<evidence type="ECO:0000256" key="3">
    <source>
        <dbReference type="ARBA" id="ARBA00007249"/>
    </source>
</evidence>
<dbReference type="PRINTS" id="PR00315">
    <property type="entry name" value="ELONGATNFCT"/>
</dbReference>
<comment type="similarity">
    <text evidence="3">Belongs to the TRAFAC class translation factor GTPase superfamily. Classic translation factor GTPase family. EF-Tu/EF-1A subfamily.</text>
</comment>
<keyword evidence="4" id="KW-0963">Cytoplasm</keyword>
<organism evidence="12 13">
    <name type="scientific">Elliptochloris bilobata</name>
    <dbReference type="NCBI Taxonomy" id="381761"/>
    <lineage>
        <taxon>Eukaryota</taxon>
        <taxon>Viridiplantae</taxon>
        <taxon>Chlorophyta</taxon>
        <taxon>core chlorophytes</taxon>
        <taxon>Trebouxiophyceae</taxon>
        <taxon>Trebouxiophyceae incertae sedis</taxon>
        <taxon>Elliptochloris clade</taxon>
        <taxon>Elliptochloris</taxon>
    </lineage>
</organism>
<evidence type="ECO:0000256" key="4">
    <source>
        <dbReference type="ARBA" id="ARBA00022490"/>
    </source>
</evidence>
<evidence type="ECO:0000256" key="1">
    <source>
        <dbReference type="ARBA" id="ARBA00003982"/>
    </source>
</evidence>
<keyword evidence="8" id="KW-0342">GTP-binding</keyword>
<reference evidence="12 13" key="1">
    <citation type="journal article" date="2024" name="Nat. Commun.">
        <title>Phylogenomics reveals the evolutionary origins of lichenization in chlorophyte algae.</title>
        <authorList>
            <person name="Puginier C."/>
            <person name="Libourel C."/>
            <person name="Otte J."/>
            <person name="Skaloud P."/>
            <person name="Haon M."/>
            <person name="Grisel S."/>
            <person name="Petersen M."/>
            <person name="Berrin J.G."/>
            <person name="Delaux P.M."/>
            <person name="Dal Grande F."/>
            <person name="Keller J."/>
        </authorList>
    </citation>
    <scope>NUCLEOTIDE SEQUENCE [LARGE SCALE GENOMIC DNA]</scope>
    <source>
        <strain evidence="12 13">SAG 245.80</strain>
    </source>
</reference>
<proteinExistence type="inferred from homology"/>
<dbReference type="GO" id="GO:0005737">
    <property type="term" value="C:cytoplasm"/>
    <property type="evidence" value="ECO:0007669"/>
    <property type="project" value="UniProtKB-SubCell"/>
</dbReference>
<evidence type="ECO:0000256" key="5">
    <source>
        <dbReference type="ARBA" id="ARBA00022741"/>
    </source>
</evidence>
<dbReference type="FunFam" id="3.40.50.300:FF:000204">
    <property type="entry name" value="Translation elongation factor Tu"/>
    <property type="match status" value="1"/>
</dbReference>
<name>A0AAW1S663_9CHLO</name>
<dbReference type="GO" id="GO:0005525">
    <property type="term" value="F:GTP binding"/>
    <property type="evidence" value="ECO:0007669"/>
    <property type="project" value="UniProtKB-KW"/>
</dbReference>
<comment type="function">
    <text evidence="1">This protein promotes the GTP-dependent binding of aminoacyl-tRNA to the A-site of ribosomes during protein biosynthesis.</text>
</comment>
<dbReference type="Gene3D" id="2.40.30.10">
    <property type="entry name" value="Translation factors"/>
    <property type="match status" value="1"/>
</dbReference>
<keyword evidence="5" id="KW-0547">Nucleotide-binding</keyword>
<evidence type="ECO:0000256" key="6">
    <source>
        <dbReference type="ARBA" id="ARBA00022801"/>
    </source>
</evidence>
<feature type="compositionally biased region" description="Low complexity" evidence="10">
    <location>
        <begin position="40"/>
        <end position="70"/>
    </location>
</feature>
<dbReference type="InterPro" id="IPR000795">
    <property type="entry name" value="T_Tr_GTP-bd_dom"/>
</dbReference>
<evidence type="ECO:0000256" key="9">
    <source>
        <dbReference type="ARBA" id="ARBA00049117"/>
    </source>
</evidence>
<dbReference type="Gene3D" id="3.40.50.300">
    <property type="entry name" value="P-loop containing nucleotide triphosphate hydrolases"/>
    <property type="match status" value="1"/>
</dbReference>
<dbReference type="Pfam" id="PF00009">
    <property type="entry name" value="GTP_EFTU"/>
    <property type="match status" value="1"/>
</dbReference>
<feature type="compositionally biased region" description="Low complexity" evidence="10">
    <location>
        <begin position="424"/>
        <end position="436"/>
    </location>
</feature>
<feature type="region of interest" description="Disordered" evidence="10">
    <location>
        <begin position="410"/>
        <end position="442"/>
    </location>
</feature>
<evidence type="ECO:0000256" key="8">
    <source>
        <dbReference type="ARBA" id="ARBA00023134"/>
    </source>
</evidence>
<feature type="domain" description="Tr-type G" evidence="11">
    <location>
        <begin position="154"/>
        <end position="372"/>
    </location>
</feature>
<dbReference type="AlphaFoldDB" id="A0AAW1S663"/>
<accession>A0AAW1S663</accession>
<dbReference type="GO" id="GO:0006412">
    <property type="term" value="P:translation"/>
    <property type="evidence" value="ECO:0007669"/>
    <property type="project" value="UniProtKB-KW"/>
</dbReference>
<keyword evidence="6" id="KW-0378">Hydrolase</keyword>
<evidence type="ECO:0000313" key="13">
    <source>
        <dbReference type="Proteomes" id="UP001445335"/>
    </source>
</evidence>
<feature type="compositionally biased region" description="Acidic residues" evidence="10">
    <location>
        <begin position="10"/>
        <end position="32"/>
    </location>
</feature>